<dbReference type="PANTHER" id="PTHR11904:SF9">
    <property type="entry name" value="PURINE NUCLEOSIDE PHOSPHORYLASE-RELATED"/>
    <property type="match status" value="1"/>
</dbReference>
<gene>
    <name evidence="7" type="ORF">V8V93_09990</name>
</gene>
<organism evidence="7 8">
    <name type="scientific">Pseudodesulfovibrio methanolicus</name>
    <dbReference type="NCBI Taxonomy" id="3126690"/>
    <lineage>
        <taxon>Bacteria</taxon>
        <taxon>Pseudomonadati</taxon>
        <taxon>Thermodesulfobacteriota</taxon>
        <taxon>Desulfovibrionia</taxon>
        <taxon>Desulfovibrionales</taxon>
        <taxon>Desulfovibrionaceae</taxon>
    </lineage>
</organism>
<dbReference type="GO" id="GO:0004731">
    <property type="term" value="F:purine-nucleoside phosphorylase activity"/>
    <property type="evidence" value="ECO:0007669"/>
    <property type="project" value="UniProtKB-EC"/>
</dbReference>
<proteinExistence type="inferred from homology"/>
<dbReference type="InterPro" id="IPR035994">
    <property type="entry name" value="Nucleoside_phosphorylase_sf"/>
</dbReference>
<evidence type="ECO:0000256" key="3">
    <source>
        <dbReference type="ARBA" id="ARBA00022676"/>
    </source>
</evidence>
<comment type="function">
    <text evidence="5">The purine nucleoside phosphorylases catalyze the phosphorolytic breakdown of the N-glycosidic bond in the beta-(deoxy)ribonucleoside molecules, with the formation of the corresponding free purine bases and pentose-1-phosphate.</text>
</comment>
<dbReference type="CDD" id="cd09009">
    <property type="entry name" value="PNP-EcPNPII_like"/>
    <property type="match status" value="1"/>
</dbReference>
<dbReference type="PANTHER" id="PTHR11904">
    <property type="entry name" value="METHYLTHIOADENOSINE/PURINE NUCLEOSIDE PHOSPHORYLASE"/>
    <property type="match status" value="1"/>
</dbReference>
<evidence type="ECO:0000313" key="7">
    <source>
        <dbReference type="EMBL" id="WWX20787.1"/>
    </source>
</evidence>
<evidence type="ECO:0000256" key="5">
    <source>
        <dbReference type="PIRNR" id="PIRNR000477"/>
    </source>
</evidence>
<keyword evidence="4 5" id="KW-0808">Transferase</keyword>
<comment type="similarity">
    <text evidence="2 5">Belongs to the PNP/MTAP phosphorylase family.</text>
</comment>
<keyword evidence="3 5" id="KW-0328">Glycosyltransferase</keyword>
<dbReference type="NCBIfam" id="TIGR01697">
    <property type="entry name" value="PNPH-PUNA-XAPA"/>
    <property type="match status" value="1"/>
</dbReference>
<accession>A0ABZ2IPX8</accession>
<name>A0ABZ2IPX8_9BACT</name>
<evidence type="ECO:0000313" key="8">
    <source>
        <dbReference type="Proteomes" id="UP001385389"/>
    </source>
</evidence>
<evidence type="ECO:0000256" key="1">
    <source>
        <dbReference type="ARBA" id="ARBA00005058"/>
    </source>
</evidence>
<evidence type="ECO:0000259" key="6">
    <source>
        <dbReference type="Pfam" id="PF01048"/>
    </source>
</evidence>
<reference evidence="7 8" key="1">
    <citation type="submission" date="2024-03" db="EMBL/GenBank/DDBJ databases">
        <title>Phenotype and Genome Characterization of a Sulfate-Reducing Bacterium Pseudodesulfovibrio sp. strain 5S69, isolated from Petroleum Reservoir in Tatarstan (Russia).</title>
        <authorList>
            <person name="Bidzhieva S.K."/>
            <person name="Kadnikov V."/>
            <person name="Tourova T.P."/>
            <person name="Samigullina S.R."/>
            <person name="Sokolova D.S."/>
            <person name="Poltaraus A.B."/>
            <person name="Avtukh A.N."/>
            <person name="Tereshina V.M."/>
            <person name="Mardanov A.V."/>
            <person name="Nazina T.N."/>
        </authorList>
    </citation>
    <scope>NUCLEOTIDE SEQUENCE [LARGE SCALE GENOMIC DNA]</scope>
    <source>
        <strain evidence="7 8">5S69</strain>
    </source>
</reference>
<dbReference type="RefSeq" id="WP_338666533.1">
    <property type="nucleotide sequence ID" value="NZ_CP146609.1"/>
</dbReference>
<dbReference type="Proteomes" id="UP001385389">
    <property type="component" value="Chromosome"/>
</dbReference>
<evidence type="ECO:0000256" key="2">
    <source>
        <dbReference type="ARBA" id="ARBA00006751"/>
    </source>
</evidence>
<dbReference type="SUPFAM" id="SSF53167">
    <property type="entry name" value="Purine and uridine phosphorylases"/>
    <property type="match status" value="1"/>
</dbReference>
<keyword evidence="8" id="KW-1185">Reference proteome</keyword>
<comment type="pathway">
    <text evidence="1 5">Purine metabolism; purine nucleoside salvage.</text>
</comment>
<dbReference type="EMBL" id="CP146609">
    <property type="protein sequence ID" value="WWX20787.1"/>
    <property type="molecule type" value="Genomic_DNA"/>
</dbReference>
<dbReference type="InterPro" id="IPR011268">
    <property type="entry name" value="Purine_phosphorylase"/>
</dbReference>
<sequence length="279" mass="30279">MEYHRKIQQSAAYIHEKLDKIQAGTVAFITGTGLGPLTAAIENPVIIPYSDIPRFPASSVKSHAGRLISGSIEGAPVLALDGRFHLYEGFTPQEATHNIRVLGELGIKTLVLTNAVGALNPSFEVGCPMLIEDHINLTGATPLRGENIDAWGDRFPDMCAVYDPALRSLAVQKALELGIRLERGVFMQVMGPNMETPAETRMYRIMGADAIGMSTCMEAIAAHHMGIRILGLSCLTNKNLPDCMQEASLEQVIAQAEKSSTAMVKLLRAILKEIRKTAE</sequence>
<dbReference type="InterPro" id="IPR000845">
    <property type="entry name" value="Nucleoside_phosphorylase_d"/>
</dbReference>
<dbReference type="Pfam" id="PF01048">
    <property type="entry name" value="PNP_UDP_1"/>
    <property type="match status" value="1"/>
</dbReference>
<protein>
    <recommendedName>
        <fullName evidence="5">Purine nucleoside phosphorylase</fullName>
        <ecNumber evidence="5">2.4.2.1</ecNumber>
    </recommendedName>
    <alternativeName>
        <fullName evidence="5">Inosine-guanosine phosphorylase</fullName>
    </alternativeName>
</protein>
<dbReference type="PIRSF" id="PIRSF000477">
    <property type="entry name" value="PurNPase"/>
    <property type="match status" value="1"/>
</dbReference>
<dbReference type="Gene3D" id="3.40.50.1580">
    <property type="entry name" value="Nucleoside phosphorylase domain"/>
    <property type="match status" value="1"/>
</dbReference>
<dbReference type="NCBIfam" id="NF006054">
    <property type="entry name" value="PRK08202.1"/>
    <property type="match status" value="1"/>
</dbReference>
<feature type="domain" description="Nucleoside phosphorylase" evidence="6">
    <location>
        <begin position="25"/>
        <end position="272"/>
    </location>
</feature>
<evidence type="ECO:0000256" key="4">
    <source>
        <dbReference type="ARBA" id="ARBA00022679"/>
    </source>
</evidence>
<dbReference type="EC" id="2.4.2.1" evidence="5"/>